<evidence type="ECO:0000313" key="1">
    <source>
        <dbReference type="EMBL" id="OIQ51770.1"/>
    </source>
</evidence>
<accession>A0A1J5N0H6</accession>
<dbReference type="Proteomes" id="UP000181901">
    <property type="component" value="Unassembled WGS sequence"/>
</dbReference>
<dbReference type="AlphaFoldDB" id="A0A1J5N0H6"/>
<comment type="caution">
    <text evidence="1">The sequence shown here is derived from an EMBL/GenBank/DDBJ whole genome shotgun (WGS) entry which is preliminary data.</text>
</comment>
<dbReference type="OrthoDB" id="5396767at2"/>
<organism evidence="1 2">
    <name type="scientific">Pseudodesulfovibrio hydrargyri</name>
    <dbReference type="NCBI Taxonomy" id="2125990"/>
    <lineage>
        <taxon>Bacteria</taxon>
        <taxon>Pseudomonadati</taxon>
        <taxon>Thermodesulfobacteriota</taxon>
        <taxon>Desulfovibrionia</taxon>
        <taxon>Desulfovibrionales</taxon>
        <taxon>Desulfovibrionaceae</taxon>
    </lineage>
</organism>
<evidence type="ECO:0000313" key="2">
    <source>
        <dbReference type="Proteomes" id="UP000181901"/>
    </source>
</evidence>
<reference evidence="1 2" key="1">
    <citation type="submission" date="2015-09" db="EMBL/GenBank/DDBJ databases">
        <title>Genome of Desulfovibrio dechloracetivorans BerOc1, a mercury methylating strain isolated from highly hydrocarbons and metals contaminated coastal sediments.</title>
        <authorList>
            <person name="Goni Urriza M."/>
            <person name="Gassie C."/>
            <person name="Bouchez O."/>
            <person name="Klopp C."/>
            <person name="Ranchou-Peyruse A."/>
            <person name="Remy G."/>
        </authorList>
    </citation>
    <scope>NUCLEOTIDE SEQUENCE [LARGE SCALE GENOMIC DNA]</scope>
    <source>
        <strain evidence="1 2">BerOc1</strain>
    </source>
</reference>
<name>A0A1J5N0H6_9BACT</name>
<gene>
    <name evidence="1" type="ORF">BerOc1_00228</name>
</gene>
<sequence length="193" mass="21061">MELISKNDCMEISMAAEAAWSWNYILQKGFFLDGISGTSVRRFLHEALGFDDAFIESTVRTIFLNNSPVDDLDDTYIKDGDRMALGSAMPGLVGIVMGRDNFYKSFRSGIAVKDHSRSEAAPARLSMKVFSTLAVESGRGLLARGILVDAVLLAGFLREKKVQLIKGDGLDADGFLARLEDQSGPVSVRVTFA</sequence>
<keyword evidence="2" id="KW-1185">Reference proteome</keyword>
<proteinExistence type="predicted"/>
<protein>
    <submittedName>
        <fullName evidence="1">Uncharacterized protein</fullName>
    </submittedName>
</protein>
<dbReference type="EMBL" id="LKAQ01000001">
    <property type="protein sequence ID" value="OIQ51770.1"/>
    <property type="molecule type" value="Genomic_DNA"/>
</dbReference>
<dbReference type="RefSeq" id="WP_071543888.1">
    <property type="nucleotide sequence ID" value="NZ_LKAQ01000001.1"/>
</dbReference>